<organism evidence="9 10">
    <name type="scientific">Monosiga brevicollis</name>
    <name type="common">Choanoflagellate</name>
    <dbReference type="NCBI Taxonomy" id="81824"/>
    <lineage>
        <taxon>Eukaryota</taxon>
        <taxon>Choanoflagellata</taxon>
        <taxon>Craspedida</taxon>
        <taxon>Salpingoecidae</taxon>
        <taxon>Monosiga</taxon>
    </lineage>
</organism>
<dbReference type="InterPro" id="IPR035874">
    <property type="entry name" value="IDS"/>
</dbReference>
<evidence type="ECO:0000256" key="3">
    <source>
        <dbReference type="ARBA" id="ARBA00022723"/>
    </source>
</evidence>
<dbReference type="GO" id="GO:0005764">
    <property type="term" value="C:lysosome"/>
    <property type="evidence" value="ECO:0000318"/>
    <property type="project" value="GO_Central"/>
</dbReference>
<dbReference type="GO" id="GO:0046872">
    <property type="term" value="F:metal ion binding"/>
    <property type="evidence" value="ECO:0007669"/>
    <property type="project" value="UniProtKB-KW"/>
</dbReference>
<dbReference type="PANTHER" id="PTHR45953:SF1">
    <property type="entry name" value="IDURONATE 2-SULFATASE"/>
    <property type="match status" value="1"/>
</dbReference>
<dbReference type="eggNOG" id="KOG3867">
    <property type="taxonomic scope" value="Eukaryota"/>
</dbReference>
<dbReference type="SUPFAM" id="SSF53649">
    <property type="entry name" value="Alkaline phosphatase-like"/>
    <property type="match status" value="1"/>
</dbReference>
<keyword evidence="10" id="KW-1185">Reference proteome</keyword>
<dbReference type="PROSITE" id="PS00149">
    <property type="entry name" value="SULFATASE_2"/>
    <property type="match status" value="1"/>
</dbReference>
<keyword evidence="5" id="KW-0378">Hydrolase</keyword>
<comment type="similarity">
    <text evidence="2">Belongs to the sulfatase family.</text>
</comment>
<dbReference type="InParanoid" id="A9UYU7"/>
<feature type="chain" id="PRO_5002745061" description="Sulfatase N-terminal domain-containing protein" evidence="7">
    <location>
        <begin position="29"/>
        <end position="567"/>
    </location>
</feature>
<keyword evidence="3" id="KW-0479">Metal-binding</keyword>
<dbReference type="Pfam" id="PF00884">
    <property type="entry name" value="Sulfatase"/>
    <property type="match status" value="1"/>
</dbReference>
<dbReference type="Proteomes" id="UP000001357">
    <property type="component" value="Unassembled WGS sequence"/>
</dbReference>
<dbReference type="Gene3D" id="3.40.720.10">
    <property type="entry name" value="Alkaline Phosphatase, subunit A"/>
    <property type="match status" value="1"/>
</dbReference>
<dbReference type="AlphaFoldDB" id="A9UYU7"/>
<accession>A9UYU7</accession>
<reference evidence="9 10" key="1">
    <citation type="journal article" date="2008" name="Nature">
        <title>The genome of the choanoflagellate Monosiga brevicollis and the origin of metazoans.</title>
        <authorList>
            <consortium name="JGI Sequencing"/>
            <person name="King N."/>
            <person name="Westbrook M.J."/>
            <person name="Young S.L."/>
            <person name="Kuo A."/>
            <person name="Abedin M."/>
            <person name="Chapman J."/>
            <person name="Fairclough S."/>
            <person name="Hellsten U."/>
            <person name="Isogai Y."/>
            <person name="Letunic I."/>
            <person name="Marr M."/>
            <person name="Pincus D."/>
            <person name="Putnam N."/>
            <person name="Rokas A."/>
            <person name="Wright K.J."/>
            <person name="Zuzow R."/>
            <person name="Dirks W."/>
            <person name="Good M."/>
            <person name="Goodstein D."/>
            <person name="Lemons D."/>
            <person name="Li W."/>
            <person name="Lyons J.B."/>
            <person name="Morris A."/>
            <person name="Nichols S."/>
            <person name="Richter D.J."/>
            <person name="Salamov A."/>
            <person name="Bork P."/>
            <person name="Lim W.A."/>
            <person name="Manning G."/>
            <person name="Miller W.T."/>
            <person name="McGinnis W."/>
            <person name="Shapiro H."/>
            <person name="Tjian R."/>
            <person name="Grigoriev I.V."/>
            <person name="Rokhsar D."/>
        </authorList>
    </citation>
    <scope>NUCLEOTIDE SEQUENCE [LARGE SCALE GENOMIC DNA]</scope>
    <source>
        <strain evidence="10">MX1 / ATCC 50154</strain>
    </source>
</reference>
<keyword evidence="4 7" id="KW-0732">Signal</keyword>
<dbReference type="InterPro" id="IPR000917">
    <property type="entry name" value="Sulfatase_N"/>
</dbReference>
<evidence type="ECO:0000313" key="10">
    <source>
        <dbReference type="Proteomes" id="UP000001357"/>
    </source>
</evidence>
<dbReference type="InterPro" id="IPR017850">
    <property type="entry name" value="Alkaline_phosphatase_core_sf"/>
</dbReference>
<evidence type="ECO:0000256" key="1">
    <source>
        <dbReference type="ARBA" id="ARBA00001913"/>
    </source>
</evidence>
<evidence type="ECO:0000256" key="4">
    <source>
        <dbReference type="ARBA" id="ARBA00022729"/>
    </source>
</evidence>
<dbReference type="CDD" id="cd16030">
    <property type="entry name" value="iduronate-2-sulfatase"/>
    <property type="match status" value="1"/>
</dbReference>
<dbReference type="KEGG" id="mbr:MONBRDRAFT_25248"/>
<proteinExistence type="inferred from homology"/>
<dbReference type="GeneID" id="5890831"/>
<evidence type="ECO:0000256" key="2">
    <source>
        <dbReference type="ARBA" id="ARBA00008779"/>
    </source>
</evidence>
<evidence type="ECO:0000259" key="8">
    <source>
        <dbReference type="Pfam" id="PF00884"/>
    </source>
</evidence>
<feature type="signal peptide" evidence="7">
    <location>
        <begin position="1"/>
        <end position="28"/>
    </location>
</feature>
<dbReference type="InterPro" id="IPR024607">
    <property type="entry name" value="Sulfatase_CS"/>
</dbReference>
<dbReference type="EMBL" id="CH991550">
    <property type="protein sequence ID" value="EDQ89668.1"/>
    <property type="molecule type" value="Genomic_DNA"/>
</dbReference>
<name>A9UYU7_MONBE</name>
<keyword evidence="6" id="KW-0106">Calcium</keyword>
<protein>
    <recommendedName>
        <fullName evidence="8">Sulfatase N-terminal domain-containing protein</fullName>
    </recommendedName>
</protein>
<evidence type="ECO:0000256" key="5">
    <source>
        <dbReference type="ARBA" id="ARBA00022801"/>
    </source>
</evidence>
<evidence type="ECO:0000256" key="7">
    <source>
        <dbReference type="SAM" id="SignalP"/>
    </source>
</evidence>
<dbReference type="RefSeq" id="XP_001745697.1">
    <property type="nucleotide sequence ID" value="XM_001745645.1"/>
</dbReference>
<comment type="cofactor">
    <cofactor evidence="1">
        <name>Ca(2+)</name>
        <dbReference type="ChEBI" id="CHEBI:29108"/>
    </cofactor>
</comment>
<feature type="domain" description="Sulfatase N-terminal" evidence="8">
    <location>
        <begin position="114"/>
        <end position="463"/>
    </location>
</feature>
<evidence type="ECO:0000313" key="9">
    <source>
        <dbReference type="EMBL" id="EDQ89668.1"/>
    </source>
</evidence>
<dbReference type="GO" id="GO:0004423">
    <property type="term" value="F:iduronate-2-sulfatase activity"/>
    <property type="evidence" value="ECO:0000318"/>
    <property type="project" value="GO_Central"/>
</dbReference>
<gene>
    <name evidence="9" type="ORF">MONBRDRAFT_25248</name>
</gene>
<dbReference type="PANTHER" id="PTHR45953">
    <property type="entry name" value="IDURONATE 2-SULFATASE"/>
    <property type="match status" value="1"/>
</dbReference>
<dbReference type="STRING" id="81824.A9UYU7"/>
<dbReference type="OMA" id="KVSHHPG"/>
<sequence length="567" mass="63349">MGWGLYVPHCSLPLWSRVLSLQLRFAVATQFKPLSLSLSLSLSNQFNFLSLFLSLSKLKISQPTILSSLATTGKHQQSGTDRSDAMTVSQTAVSMATGLVFLAVVNGVWSMEQPNILYLVADDMRSELNTYGHHFMITPNLDALAASGLQFDFASTQFAYCAPSRNSHFSLQSFMTGRRPDRTGCLNFMHKFRDFHPNWTTMPEFFKDRGYFTTSAGKIYHDGMDDPKSWSYPSNQTAWIQCGAGDETGQFNNYCGITNSSANPYTDEDLALTEGLKRLELAVNSGQPWWVSIGVHRPHAPYRVPAGFYGPEVYPPGSNDAVQSPKHPGPATDGPFMAGNWNDGDITDPAHGCPTCIIPSNRTDEYRRWYMAAITYSDHMLGQALQKLEELGQANNTIVVFHSGGPLSNEATLNEWSKKTDSELAVHVPLIIRVPWKPSSQGQRTIVKAELVDLYRTLAELAGFNQDQVSQCNSNACAYVDVSQFDYIGYTIRDHNYRYTAWVPFDNSTMRVDWSRLQAEELYDLSDFDGRDFDYDGIYGNVAGNSTHQATVKRLRQALEAAVATWH</sequence>
<evidence type="ECO:0000256" key="6">
    <source>
        <dbReference type="ARBA" id="ARBA00022837"/>
    </source>
</evidence>